<dbReference type="KEGG" id="ccp:CHC_T00000614001"/>
<dbReference type="Proteomes" id="UP000012073">
    <property type="component" value="Unassembled WGS sequence"/>
</dbReference>
<evidence type="ECO:0000313" key="2">
    <source>
        <dbReference type="EMBL" id="CDF39992.1"/>
    </source>
</evidence>
<dbReference type="AlphaFoldDB" id="R7QND4"/>
<name>R7QND4_CHOCR</name>
<gene>
    <name evidence="2" type="ORF">CHC_T00000614001</name>
</gene>
<evidence type="ECO:0000313" key="3">
    <source>
        <dbReference type="Proteomes" id="UP000012073"/>
    </source>
</evidence>
<protein>
    <submittedName>
        <fullName evidence="2">Uncharacterized protein</fullName>
    </submittedName>
</protein>
<evidence type="ECO:0000256" key="1">
    <source>
        <dbReference type="SAM" id="MobiDB-lite"/>
    </source>
</evidence>
<proteinExistence type="predicted"/>
<dbReference type="RefSeq" id="XP_005710286.1">
    <property type="nucleotide sequence ID" value="XM_005710229.1"/>
</dbReference>
<sequence length="52" mass="5964">MLPSRSMQGRKPTYPRVTIPSRNSSRRWSSLKAPYLHVVMRRGSRLAPPRGS</sequence>
<dbReference type="EMBL" id="HG002101">
    <property type="protein sequence ID" value="CDF39992.1"/>
    <property type="molecule type" value="Genomic_DNA"/>
</dbReference>
<reference evidence="3" key="1">
    <citation type="journal article" date="2013" name="Proc. Natl. Acad. Sci. U.S.A.">
        <title>Genome structure and metabolic features in the red seaweed Chondrus crispus shed light on evolution of the Archaeplastida.</title>
        <authorList>
            <person name="Collen J."/>
            <person name="Porcel B."/>
            <person name="Carre W."/>
            <person name="Ball S.G."/>
            <person name="Chaparro C."/>
            <person name="Tonon T."/>
            <person name="Barbeyron T."/>
            <person name="Michel G."/>
            <person name="Noel B."/>
            <person name="Valentin K."/>
            <person name="Elias M."/>
            <person name="Artiguenave F."/>
            <person name="Arun A."/>
            <person name="Aury J.M."/>
            <person name="Barbosa-Neto J.F."/>
            <person name="Bothwell J.H."/>
            <person name="Bouget F.Y."/>
            <person name="Brillet L."/>
            <person name="Cabello-Hurtado F."/>
            <person name="Capella-Gutierrez S."/>
            <person name="Charrier B."/>
            <person name="Cladiere L."/>
            <person name="Cock J.M."/>
            <person name="Coelho S.M."/>
            <person name="Colleoni C."/>
            <person name="Czjzek M."/>
            <person name="Da Silva C."/>
            <person name="Delage L."/>
            <person name="Denoeud F."/>
            <person name="Deschamps P."/>
            <person name="Dittami S.M."/>
            <person name="Gabaldon T."/>
            <person name="Gachon C.M."/>
            <person name="Groisillier A."/>
            <person name="Herve C."/>
            <person name="Jabbari K."/>
            <person name="Katinka M."/>
            <person name="Kloareg B."/>
            <person name="Kowalczyk N."/>
            <person name="Labadie K."/>
            <person name="Leblanc C."/>
            <person name="Lopez P.J."/>
            <person name="McLachlan D.H."/>
            <person name="Meslet-Cladiere L."/>
            <person name="Moustafa A."/>
            <person name="Nehr Z."/>
            <person name="Nyvall Collen P."/>
            <person name="Panaud O."/>
            <person name="Partensky F."/>
            <person name="Poulain J."/>
            <person name="Rensing S.A."/>
            <person name="Rousvoal S."/>
            <person name="Samson G."/>
            <person name="Symeonidi A."/>
            <person name="Weissenbach J."/>
            <person name="Zambounis A."/>
            <person name="Wincker P."/>
            <person name="Boyen C."/>
        </authorList>
    </citation>
    <scope>NUCLEOTIDE SEQUENCE [LARGE SCALE GENOMIC DNA]</scope>
    <source>
        <strain evidence="3">cv. Stackhouse</strain>
    </source>
</reference>
<dbReference type="Gramene" id="CDF39992">
    <property type="protein sequence ID" value="CDF39992"/>
    <property type="gene ID" value="CHC_T00000614001"/>
</dbReference>
<feature type="region of interest" description="Disordered" evidence="1">
    <location>
        <begin position="1"/>
        <end position="26"/>
    </location>
</feature>
<organism evidence="2 3">
    <name type="scientific">Chondrus crispus</name>
    <name type="common">Carrageen Irish moss</name>
    <name type="synonym">Polymorpha crispa</name>
    <dbReference type="NCBI Taxonomy" id="2769"/>
    <lineage>
        <taxon>Eukaryota</taxon>
        <taxon>Rhodophyta</taxon>
        <taxon>Florideophyceae</taxon>
        <taxon>Rhodymeniophycidae</taxon>
        <taxon>Gigartinales</taxon>
        <taxon>Gigartinaceae</taxon>
        <taxon>Chondrus</taxon>
    </lineage>
</organism>
<keyword evidence="3" id="KW-1185">Reference proteome</keyword>
<dbReference type="GeneID" id="17318000"/>
<accession>R7QND4</accession>